<dbReference type="OrthoDB" id="8101424at2"/>
<keyword evidence="4" id="KW-1185">Reference proteome</keyword>
<dbReference type="eggNOG" id="ENOG50328VS">
    <property type="taxonomic scope" value="Bacteria"/>
</dbReference>
<evidence type="ECO:0000259" key="2">
    <source>
        <dbReference type="Pfam" id="PF13488"/>
    </source>
</evidence>
<accession>A0A1U9YY92</accession>
<dbReference type="EMBL" id="CP020330">
    <property type="protein sequence ID" value="AQZ50409.1"/>
    <property type="molecule type" value="Genomic_DNA"/>
</dbReference>
<dbReference type="STRING" id="1122214.Mame_01038"/>
<dbReference type="RefSeq" id="WP_026173475.1">
    <property type="nucleotide sequence ID" value="NZ_AQWH01000009.1"/>
</dbReference>
<reference evidence="3 4" key="1">
    <citation type="submission" date="2017-03" db="EMBL/GenBank/DDBJ databases">
        <title>Foreign affairs: Plasmid Transfer between Roseobacters and Rhizobia.</title>
        <authorList>
            <person name="Bartling P."/>
            <person name="Bunk B."/>
            <person name="Overmann J."/>
            <person name="Brinkmann H."/>
            <person name="Petersen J."/>
        </authorList>
    </citation>
    <scope>NUCLEOTIDE SEQUENCE [LARGE SCALE GENOMIC DNA]</scope>
    <source>
        <strain evidence="3 4">MACL11</strain>
    </source>
</reference>
<feature type="chain" id="PRO_5010703548" description="Glycine zipper domain-containing protein" evidence="1">
    <location>
        <begin position="20"/>
        <end position="93"/>
    </location>
</feature>
<evidence type="ECO:0000313" key="3">
    <source>
        <dbReference type="EMBL" id="AQZ50409.1"/>
    </source>
</evidence>
<name>A0A1U9YY92_9HYPH</name>
<protein>
    <recommendedName>
        <fullName evidence="2">Glycine zipper domain-containing protein</fullName>
    </recommendedName>
</protein>
<dbReference type="KEGG" id="mmed:Mame_01038"/>
<feature type="domain" description="Glycine zipper" evidence="2">
    <location>
        <begin position="26"/>
        <end position="70"/>
    </location>
</feature>
<dbReference type="AlphaFoldDB" id="A0A1U9YY92"/>
<feature type="signal peptide" evidence="1">
    <location>
        <begin position="1"/>
        <end position="19"/>
    </location>
</feature>
<sequence precursor="true">MKKFFAGIVIGVASLAATACTPTQEGAAIGAGTGALVGTAIDGGGLGGALLGGAIGAGAGALVGRAVENQPGKCYYRDRYGREYTDDCPPGYR</sequence>
<dbReference type="Proteomes" id="UP000191135">
    <property type="component" value="Chromosome"/>
</dbReference>
<proteinExistence type="predicted"/>
<keyword evidence="1" id="KW-0732">Signal</keyword>
<gene>
    <name evidence="3" type="ORF">Mame_01038</name>
</gene>
<evidence type="ECO:0000313" key="4">
    <source>
        <dbReference type="Proteomes" id="UP000191135"/>
    </source>
</evidence>
<dbReference type="InterPro" id="IPR039567">
    <property type="entry name" value="Gly-zipper"/>
</dbReference>
<evidence type="ECO:0000256" key="1">
    <source>
        <dbReference type="SAM" id="SignalP"/>
    </source>
</evidence>
<dbReference type="Pfam" id="PF13488">
    <property type="entry name" value="Gly-zipper_Omp"/>
    <property type="match status" value="1"/>
</dbReference>
<organism evidence="3 4">
    <name type="scientific">Martelella mediterranea DSM 17316</name>
    <dbReference type="NCBI Taxonomy" id="1122214"/>
    <lineage>
        <taxon>Bacteria</taxon>
        <taxon>Pseudomonadati</taxon>
        <taxon>Pseudomonadota</taxon>
        <taxon>Alphaproteobacteria</taxon>
        <taxon>Hyphomicrobiales</taxon>
        <taxon>Aurantimonadaceae</taxon>
        <taxon>Martelella</taxon>
    </lineage>
</organism>
<dbReference type="PROSITE" id="PS51257">
    <property type="entry name" value="PROKAR_LIPOPROTEIN"/>
    <property type="match status" value="1"/>
</dbReference>